<dbReference type="AlphaFoldDB" id="A0A329MQG2"/>
<sequence length="72" mass="8359">MAVLPFKQHRHIWRGDPDMEKNYAKTYTIGNSTIHIVAPPPMTEEQKERILDDYHAAGWKIIDELVERGEAV</sequence>
<reference evidence="1 2" key="1">
    <citation type="journal article" date="2009" name="Int. J. Syst. Evol. Microbiol.">
        <title>Paenibacillus contaminans sp. nov., isolated from a contaminated laboratory plate.</title>
        <authorList>
            <person name="Chou J.H."/>
            <person name="Lee J.H."/>
            <person name="Lin M.C."/>
            <person name="Chang P.S."/>
            <person name="Arun A.B."/>
            <person name="Young C.C."/>
            <person name="Chen W.M."/>
        </authorList>
    </citation>
    <scope>NUCLEOTIDE SEQUENCE [LARGE SCALE GENOMIC DNA]</scope>
    <source>
        <strain evidence="1 2">CKOBP-6</strain>
    </source>
</reference>
<dbReference type="Proteomes" id="UP000250369">
    <property type="component" value="Unassembled WGS sequence"/>
</dbReference>
<gene>
    <name evidence="1" type="ORF">DQG23_04520</name>
</gene>
<accession>A0A329MQG2</accession>
<evidence type="ECO:0000313" key="2">
    <source>
        <dbReference type="Proteomes" id="UP000250369"/>
    </source>
</evidence>
<protein>
    <submittedName>
        <fullName evidence="1">Uncharacterized protein</fullName>
    </submittedName>
</protein>
<dbReference type="OrthoDB" id="2931934at2"/>
<organism evidence="1 2">
    <name type="scientific">Paenibacillus contaminans</name>
    <dbReference type="NCBI Taxonomy" id="450362"/>
    <lineage>
        <taxon>Bacteria</taxon>
        <taxon>Bacillati</taxon>
        <taxon>Bacillota</taxon>
        <taxon>Bacilli</taxon>
        <taxon>Bacillales</taxon>
        <taxon>Paenibacillaceae</taxon>
        <taxon>Paenibacillus</taxon>
    </lineage>
</organism>
<dbReference type="EMBL" id="QMFB01000002">
    <property type="protein sequence ID" value="RAV22221.1"/>
    <property type="molecule type" value="Genomic_DNA"/>
</dbReference>
<dbReference type="RefSeq" id="WP_113029628.1">
    <property type="nucleotide sequence ID" value="NZ_QMFB01000002.1"/>
</dbReference>
<proteinExistence type="predicted"/>
<evidence type="ECO:0000313" key="1">
    <source>
        <dbReference type="EMBL" id="RAV22221.1"/>
    </source>
</evidence>
<name>A0A329MQG2_9BACL</name>
<comment type="caution">
    <text evidence="1">The sequence shown here is derived from an EMBL/GenBank/DDBJ whole genome shotgun (WGS) entry which is preliminary data.</text>
</comment>
<keyword evidence="2" id="KW-1185">Reference proteome</keyword>